<keyword evidence="1" id="KW-0175">Coiled coil</keyword>
<evidence type="ECO:0000256" key="2">
    <source>
        <dbReference type="SAM" id="MobiDB-lite"/>
    </source>
</evidence>
<feature type="coiled-coil region" evidence="1">
    <location>
        <begin position="177"/>
        <end position="204"/>
    </location>
</feature>
<feature type="compositionally biased region" description="Low complexity" evidence="2">
    <location>
        <begin position="213"/>
        <end position="223"/>
    </location>
</feature>
<dbReference type="InterPro" id="IPR013761">
    <property type="entry name" value="SAM/pointed_sf"/>
</dbReference>
<organism evidence="4 5">
    <name type="scientific">Reticulomyxa filosa</name>
    <dbReference type="NCBI Taxonomy" id="46433"/>
    <lineage>
        <taxon>Eukaryota</taxon>
        <taxon>Sar</taxon>
        <taxon>Rhizaria</taxon>
        <taxon>Retaria</taxon>
        <taxon>Foraminifera</taxon>
        <taxon>Monothalamids</taxon>
        <taxon>Reticulomyxidae</taxon>
        <taxon>Reticulomyxa</taxon>
    </lineage>
</organism>
<dbReference type="PROSITE" id="PS50105">
    <property type="entry name" value="SAM_DOMAIN"/>
    <property type="match status" value="1"/>
</dbReference>
<reference evidence="4 5" key="1">
    <citation type="journal article" date="2013" name="Curr. Biol.">
        <title>The Genome of the Foraminiferan Reticulomyxa filosa.</title>
        <authorList>
            <person name="Glockner G."/>
            <person name="Hulsmann N."/>
            <person name="Schleicher M."/>
            <person name="Noegel A.A."/>
            <person name="Eichinger L."/>
            <person name="Gallinger C."/>
            <person name="Pawlowski J."/>
            <person name="Sierra R."/>
            <person name="Euteneuer U."/>
            <person name="Pillet L."/>
            <person name="Moustafa A."/>
            <person name="Platzer M."/>
            <person name="Groth M."/>
            <person name="Szafranski K."/>
            <person name="Schliwa M."/>
        </authorList>
    </citation>
    <scope>NUCLEOTIDE SEQUENCE [LARGE SCALE GENOMIC DNA]</scope>
</reference>
<comment type="caution">
    <text evidence="4">The sequence shown here is derived from an EMBL/GenBank/DDBJ whole genome shotgun (WGS) entry which is preliminary data.</text>
</comment>
<sequence>LSNSSIGSSASTGNDNANGKQSEHERRRSNLINTQSLQNWDDMSMDSTSQEMGEAMRGMVESMQTRVDAQHRLLSEMEQRATQDNSFGKPENADQWSTLEVCYWLNSIHLQKYIDNFNSLSIDGSILLHDLDESILANELGIKKIHLKKCFREMNKLKEAVTSVLSNQLFCREKATEAEKSRRIEELEKKVTTLRQNNLKLKGDIELMKEQAKQQSLQASSQLNKEANIKSKTSPSNESATAQKDTKQ</sequence>
<name>X6NV00_RETFI</name>
<evidence type="ECO:0000259" key="3">
    <source>
        <dbReference type="PROSITE" id="PS50105"/>
    </source>
</evidence>
<dbReference type="Gene3D" id="1.10.150.50">
    <property type="entry name" value="Transcription Factor, Ets-1"/>
    <property type="match status" value="1"/>
</dbReference>
<keyword evidence="5" id="KW-1185">Reference proteome</keyword>
<feature type="domain" description="SAM" evidence="3">
    <location>
        <begin position="96"/>
        <end position="142"/>
    </location>
</feature>
<feature type="compositionally biased region" description="Polar residues" evidence="2">
    <location>
        <begin position="30"/>
        <end position="43"/>
    </location>
</feature>
<gene>
    <name evidence="4" type="ORF">RFI_08030</name>
</gene>
<dbReference type="InterPro" id="IPR001660">
    <property type="entry name" value="SAM"/>
</dbReference>
<evidence type="ECO:0000256" key="1">
    <source>
        <dbReference type="SAM" id="Coils"/>
    </source>
</evidence>
<accession>X6NV00</accession>
<dbReference type="SUPFAM" id="SSF47769">
    <property type="entry name" value="SAM/Pointed domain"/>
    <property type="match status" value="1"/>
</dbReference>
<dbReference type="Pfam" id="PF07647">
    <property type="entry name" value="SAM_2"/>
    <property type="match status" value="1"/>
</dbReference>
<dbReference type="SMART" id="SM00454">
    <property type="entry name" value="SAM"/>
    <property type="match status" value="1"/>
</dbReference>
<feature type="compositionally biased region" description="Polar residues" evidence="2">
    <location>
        <begin position="230"/>
        <end position="248"/>
    </location>
</feature>
<feature type="region of interest" description="Disordered" evidence="2">
    <location>
        <begin position="212"/>
        <end position="248"/>
    </location>
</feature>
<feature type="compositionally biased region" description="Low complexity" evidence="2">
    <location>
        <begin position="1"/>
        <end position="11"/>
    </location>
</feature>
<dbReference type="Proteomes" id="UP000023152">
    <property type="component" value="Unassembled WGS sequence"/>
</dbReference>
<feature type="non-terminal residue" evidence="4">
    <location>
        <position position="1"/>
    </location>
</feature>
<dbReference type="EMBL" id="ASPP01006256">
    <property type="protein sequence ID" value="ETO29097.1"/>
    <property type="molecule type" value="Genomic_DNA"/>
</dbReference>
<evidence type="ECO:0000313" key="4">
    <source>
        <dbReference type="EMBL" id="ETO29097.1"/>
    </source>
</evidence>
<protein>
    <recommendedName>
        <fullName evidence="3">SAM domain-containing protein</fullName>
    </recommendedName>
</protein>
<feature type="region of interest" description="Disordered" evidence="2">
    <location>
        <begin position="1"/>
        <end position="43"/>
    </location>
</feature>
<evidence type="ECO:0000313" key="5">
    <source>
        <dbReference type="Proteomes" id="UP000023152"/>
    </source>
</evidence>
<dbReference type="AlphaFoldDB" id="X6NV00"/>
<proteinExistence type="predicted"/>